<keyword evidence="1" id="KW-1133">Transmembrane helix</keyword>
<feature type="transmembrane region" description="Helical" evidence="1">
    <location>
        <begin position="20"/>
        <end position="47"/>
    </location>
</feature>
<dbReference type="Proteomes" id="UP001524499">
    <property type="component" value="Unassembled WGS sequence"/>
</dbReference>
<gene>
    <name evidence="2" type="ORF">NP590_05975</name>
</gene>
<sequence length="146" mass="16955">MTGTAPRPASLTYQRIKKILVIGALGLCLLFPELLWHKFVFILHILYEAASFLLEEALVHGLDMQKYYAQMTVFYFSWLLAIVLFAAFLRQLPHLIHSLKARWLALVWQIKFRLLSAWLGSSVWQKTKFIFFQLLLVVSGLLFLLA</sequence>
<keyword evidence="1" id="KW-0472">Membrane</keyword>
<evidence type="ECO:0000313" key="3">
    <source>
        <dbReference type="Proteomes" id="UP001524499"/>
    </source>
</evidence>
<reference evidence="2 3" key="1">
    <citation type="submission" date="2022-07" db="EMBL/GenBank/DDBJ databases">
        <title>Methylomonas rivi sp. nov., Methylomonas rosea sp. nov., Methylomonas aureus sp. nov. and Methylomonas subterranea sp. nov., four novel methanotrophs isolated from a freshwater creek and the deep terrestrial subsurface.</title>
        <authorList>
            <person name="Abin C."/>
            <person name="Sankaranarayanan K."/>
            <person name="Garner C."/>
            <person name="Sindelar R."/>
            <person name="Kotary K."/>
            <person name="Garner R."/>
            <person name="Barclay S."/>
            <person name="Lawson P."/>
            <person name="Krumholz L."/>
        </authorList>
    </citation>
    <scope>NUCLEOTIDE SEQUENCE [LARGE SCALE GENOMIC DNA]</scope>
    <source>
        <strain evidence="2 3">SURF-2</strain>
    </source>
</reference>
<organism evidence="2 3">
    <name type="scientific">Methylomonas subterranea</name>
    <dbReference type="NCBI Taxonomy" id="2952225"/>
    <lineage>
        <taxon>Bacteria</taxon>
        <taxon>Pseudomonadati</taxon>
        <taxon>Pseudomonadota</taxon>
        <taxon>Gammaproteobacteria</taxon>
        <taxon>Methylococcales</taxon>
        <taxon>Methylococcaceae</taxon>
        <taxon>Methylomonas</taxon>
    </lineage>
</organism>
<feature type="transmembrane region" description="Helical" evidence="1">
    <location>
        <begin position="67"/>
        <end position="89"/>
    </location>
</feature>
<keyword evidence="3" id="KW-1185">Reference proteome</keyword>
<dbReference type="EMBL" id="JANIBJ010000008">
    <property type="protein sequence ID" value="MCQ8103644.1"/>
    <property type="molecule type" value="Genomic_DNA"/>
</dbReference>
<feature type="transmembrane region" description="Helical" evidence="1">
    <location>
        <begin position="127"/>
        <end position="145"/>
    </location>
</feature>
<evidence type="ECO:0000256" key="1">
    <source>
        <dbReference type="SAM" id="Phobius"/>
    </source>
</evidence>
<dbReference type="RefSeq" id="WP_256601352.1">
    <property type="nucleotide sequence ID" value="NZ_JANIBJ010000008.1"/>
</dbReference>
<protein>
    <submittedName>
        <fullName evidence="2">Uncharacterized protein</fullName>
    </submittedName>
</protein>
<name>A0ABT1TEC6_9GAMM</name>
<keyword evidence="1" id="KW-0812">Transmembrane</keyword>
<proteinExistence type="predicted"/>
<accession>A0ABT1TEC6</accession>
<evidence type="ECO:0000313" key="2">
    <source>
        <dbReference type="EMBL" id="MCQ8103644.1"/>
    </source>
</evidence>
<feature type="transmembrane region" description="Helical" evidence="1">
    <location>
        <begin position="101"/>
        <end position="121"/>
    </location>
</feature>
<comment type="caution">
    <text evidence="2">The sequence shown here is derived from an EMBL/GenBank/DDBJ whole genome shotgun (WGS) entry which is preliminary data.</text>
</comment>